<gene>
    <name evidence="2" type="ORF">ACFQE1_11225</name>
</gene>
<dbReference type="AlphaFoldDB" id="A0ABD5S122"/>
<dbReference type="EMBL" id="JBHSWU010000328">
    <property type="protein sequence ID" value="MFC6724932.1"/>
    <property type="molecule type" value="Genomic_DNA"/>
</dbReference>
<evidence type="ECO:0000313" key="2">
    <source>
        <dbReference type="EMBL" id="MFC6724932.1"/>
    </source>
</evidence>
<dbReference type="Proteomes" id="UP001596328">
    <property type="component" value="Unassembled WGS sequence"/>
</dbReference>
<organism evidence="2 3">
    <name type="scientific">Halobium palmae</name>
    <dbReference type="NCBI Taxonomy" id="1776492"/>
    <lineage>
        <taxon>Archaea</taxon>
        <taxon>Methanobacteriati</taxon>
        <taxon>Methanobacteriota</taxon>
        <taxon>Stenosarchaea group</taxon>
        <taxon>Halobacteria</taxon>
        <taxon>Halobacteriales</taxon>
        <taxon>Haloferacaceae</taxon>
        <taxon>Halobium</taxon>
    </lineage>
</organism>
<name>A0ABD5S122_9EURY</name>
<proteinExistence type="predicted"/>
<protein>
    <recommendedName>
        <fullName evidence="1">DUF7344 domain-containing protein</fullName>
    </recommendedName>
</protein>
<dbReference type="Pfam" id="PF24035">
    <property type="entry name" value="DUF7344"/>
    <property type="match status" value="1"/>
</dbReference>
<dbReference type="InterPro" id="IPR055768">
    <property type="entry name" value="DUF7344"/>
</dbReference>
<sequence length="129" mass="14422">MTLESIDRVAGGSGRVRADGGELSIDGVFDLLSNRRRRVILYFLADWEDAVGRDELARKVASLETNDDIGEVPTEDFTRVLISLDHIHLPRLVDDGVVEYDRDEGVVVPTDAIARLRPYLDLARSEEDV</sequence>
<comment type="caution">
    <text evidence="2">The sequence shown here is derived from an EMBL/GenBank/DDBJ whole genome shotgun (WGS) entry which is preliminary data.</text>
</comment>
<reference evidence="2 3" key="1">
    <citation type="journal article" date="2019" name="Int. J. Syst. Evol. Microbiol.">
        <title>The Global Catalogue of Microorganisms (GCM) 10K type strain sequencing project: providing services to taxonomists for standard genome sequencing and annotation.</title>
        <authorList>
            <consortium name="The Broad Institute Genomics Platform"/>
            <consortium name="The Broad Institute Genome Sequencing Center for Infectious Disease"/>
            <person name="Wu L."/>
            <person name="Ma J."/>
        </authorList>
    </citation>
    <scope>NUCLEOTIDE SEQUENCE [LARGE SCALE GENOMIC DNA]</scope>
    <source>
        <strain evidence="2 3">NBRC 111368</strain>
    </source>
</reference>
<evidence type="ECO:0000313" key="3">
    <source>
        <dbReference type="Proteomes" id="UP001596328"/>
    </source>
</evidence>
<accession>A0ABD5S122</accession>
<evidence type="ECO:0000259" key="1">
    <source>
        <dbReference type="Pfam" id="PF24035"/>
    </source>
</evidence>
<feature type="domain" description="DUF7344" evidence="1">
    <location>
        <begin position="29"/>
        <end position="107"/>
    </location>
</feature>
<keyword evidence="3" id="KW-1185">Reference proteome</keyword>